<evidence type="ECO:0000313" key="2">
    <source>
        <dbReference type="EMBL" id="MFD2738182.1"/>
    </source>
</evidence>
<feature type="transmembrane region" description="Helical" evidence="1">
    <location>
        <begin position="12"/>
        <end position="33"/>
    </location>
</feature>
<dbReference type="Pfam" id="PF03594">
    <property type="entry name" value="BenE"/>
    <property type="match status" value="1"/>
</dbReference>
<dbReference type="NCBIfam" id="TIGR00843">
    <property type="entry name" value="benE"/>
    <property type="match status" value="1"/>
</dbReference>
<protein>
    <submittedName>
        <fullName evidence="2">Benzoate/H(+) symporter BenE family transporter</fullName>
    </submittedName>
</protein>
<keyword evidence="1" id="KW-0472">Membrane</keyword>
<dbReference type="Proteomes" id="UP001597474">
    <property type="component" value="Unassembled WGS sequence"/>
</dbReference>
<reference evidence="3" key="1">
    <citation type="journal article" date="2019" name="Int. J. Syst. Evol. Microbiol.">
        <title>The Global Catalogue of Microorganisms (GCM) 10K type strain sequencing project: providing services to taxonomists for standard genome sequencing and annotation.</title>
        <authorList>
            <consortium name="The Broad Institute Genomics Platform"/>
            <consortium name="The Broad Institute Genome Sequencing Center for Infectious Disease"/>
            <person name="Wu L."/>
            <person name="Ma J."/>
        </authorList>
    </citation>
    <scope>NUCLEOTIDE SEQUENCE [LARGE SCALE GENOMIC DNA]</scope>
    <source>
        <strain evidence="3">TISTR 2562</strain>
    </source>
</reference>
<dbReference type="PANTHER" id="PTHR30199:SF0">
    <property type="entry name" value="INNER MEMBRANE PROTEIN YDCO"/>
    <property type="match status" value="1"/>
</dbReference>
<feature type="transmembrane region" description="Helical" evidence="1">
    <location>
        <begin position="164"/>
        <end position="185"/>
    </location>
</feature>
<keyword evidence="1" id="KW-1133">Transmembrane helix</keyword>
<gene>
    <name evidence="2" type="ORF">ACFSUD_01220</name>
</gene>
<accession>A0ABW5TX08</accession>
<keyword evidence="1" id="KW-0812">Transmembrane</keyword>
<name>A0ABW5TX08_9RHOB</name>
<feature type="transmembrane region" description="Helical" evidence="1">
    <location>
        <begin position="45"/>
        <end position="63"/>
    </location>
</feature>
<organism evidence="2 3">
    <name type="scientific">Sulfitobacter aestuarii</name>
    <dbReference type="NCBI Taxonomy" id="2161676"/>
    <lineage>
        <taxon>Bacteria</taxon>
        <taxon>Pseudomonadati</taxon>
        <taxon>Pseudomonadota</taxon>
        <taxon>Alphaproteobacteria</taxon>
        <taxon>Rhodobacterales</taxon>
        <taxon>Roseobacteraceae</taxon>
        <taxon>Sulfitobacter</taxon>
    </lineage>
</organism>
<proteinExistence type="predicted"/>
<keyword evidence="3" id="KW-1185">Reference proteome</keyword>
<feature type="transmembrane region" description="Helical" evidence="1">
    <location>
        <begin position="206"/>
        <end position="226"/>
    </location>
</feature>
<feature type="transmembrane region" description="Helical" evidence="1">
    <location>
        <begin position="352"/>
        <end position="378"/>
    </location>
</feature>
<evidence type="ECO:0000256" key="1">
    <source>
        <dbReference type="SAM" id="Phobius"/>
    </source>
</evidence>
<comment type="caution">
    <text evidence="2">The sequence shown here is derived from an EMBL/GenBank/DDBJ whole genome shotgun (WGS) entry which is preliminary data.</text>
</comment>
<dbReference type="EMBL" id="JBHUMP010000001">
    <property type="protein sequence ID" value="MFD2738182.1"/>
    <property type="molecule type" value="Genomic_DNA"/>
</dbReference>
<dbReference type="RefSeq" id="WP_386370666.1">
    <property type="nucleotide sequence ID" value="NZ_JBHUMP010000001.1"/>
</dbReference>
<sequence length="387" mass="39871">MVFFPPAQTISTGLVVAIVGFFSSFPIILQGLVAMGADADQSASGLMAAALSMGLAGIALSLWKRQPTSVAWSTPGLALLAASALPEHGFAGAVAAFLFAGLLTVVSGLWRPLGRLAASIPAPLAQAMLAGVLLALCLVPFRALAEAPRHAVPILLTWFVVRLFSRPFAVPAAVIAAALVTLVAVEFQVPLPEQLISRPVWVTPEFHLGNILSIGVPLFIVTMATQNIPGIAILKSFGYTPPPGSLLASVGFASVVTAPFGSPQTCLAAITAAMCASEDSHPDRSLRFWSAVNGGIFYCLLGLFAGVITAFASLAPPMVLGTLAGVALLGVFANATFAALENPKYREAAAITFLVTASGITIFGLGAAVWGLLIGGLVQTVSQLRMR</sequence>
<feature type="transmembrane region" description="Helical" evidence="1">
    <location>
        <begin position="89"/>
        <end position="110"/>
    </location>
</feature>
<feature type="transmembrane region" description="Helical" evidence="1">
    <location>
        <begin position="122"/>
        <end position="144"/>
    </location>
</feature>
<feature type="transmembrane region" description="Helical" evidence="1">
    <location>
        <begin position="288"/>
        <end position="312"/>
    </location>
</feature>
<feature type="transmembrane region" description="Helical" evidence="1">
    <location>
        <begin position="318"/>
        <end position="340"/>
    </location>
</feature>
<evidence type="ECO:0000313" key="3">
    <source>
        <dbReference type="Proteomes" id="UP001597474"/>
    </source>
</evidence>
<dbReference type="PANTHER" id="PTHR30199">
    <property type="entry name" value="MFS FAMILY TRANSPORTER, PREDICTED SUBSTRATE BENZOATE"/>
    <property type="match status" value="1"/>
</dbReference>
<dbReference type="InterPro" id="IPR004711">
    <property type="entry name" value="Benzoate_Transporter"/>
</dbReference>